<proteinExistence type="predicted"/>
<dbReference type="PANTHER" id="PTHR14340:SF13">
    <property type="entry name" value="TITIN"/>
    <property type="match status" value="1"/>
</dbReference>
<comment type="caution">
    <text evidence="2">The sequence shown here is derived from an EMBL/GenBank/DDBJ whole genome shotgun (WGS) entry which is preliminary data.</text>
</comment>
<evidence type="ECO:0000313" key="4">
    <source>
        <dbReference type="Proteomes" id="UP000663845"/>
    </source>
</evidence>
<evidence type="ECO:0000256" key="1">
    <source>
        <dbReference type="ARBA" id="ARBA00023319"/>
    </source>
</evidence>
<evidence type="ECO:0000313" key="2">
    <source>
        <dbReference type="EMBL" id="CAF1383962.1"/>
    </source>
</evidence>
<dbReference type="PANTHER" id="PTHR14340">
    <property type="entry name" value="MICROFIBRIL-ASSOCIATED GLYCOPROTEIN 3"/>
    <property type="match status" value="1"/>
</dbReference>
<protein>
    <recommendedName>
        <fullName evidence="5">Fibronectin type-III domain-containing protein</fullName>
    </recommendedName>
</protein>
<dbReference type="InterPro" id="IPR003961">
    <property type="entry name" value="FN3_dom"/>
</dbReference>
<dbReference type="Proteomes" id="UP000663845">
    <property type="component" value="Unassembled WGS sequence"/>
</dbReference>
<evidence type="ECO:0000313" key="3">
    <source>
        <dbReference type="EMBL" id="CAF3625833.1"/>
    </source>
</evidence>
<accession>A0A815JU71</accession>
<name>A0A815JU71_9BILA</name>
<dbReference type="EMBL" id="CAJNOG010000925">
    <property type="protein sequence ID" value="CAF1383962.1"/>
    <property type="molecule type" value="Genomic_DNA"/>
</dbReference>
<dbReference type="AlphaFoldDB" id="A0A815JU71"/>
<dbReference type="InterPro" id="IPR036116">
    <property type="entry name" value="FN3_sf"/>
</dbReference>
<dbReference type="SUPFAM" id="SSF48726">
    <property type="entry name" value="Immunoglobulin"/>
    <property type="match status" value="1"/>
</dbReference>
<dbReference type="GO" id="GO:0031430">
    <property type="term" value="C:M band"/>
    <property type="evidence" value="ECO:0007669"/>
    <property type="project" value="TreeGrafter"/>
</dbReference>
<dbReference type="SUPFAM" id="SSF49265">
    <property type="entry name" value="Fibronectin type III"/>
    <property type="match status" value="1"/>
</dbReference>
<dbReference type="Proteomes" id="UP000663844">
    <property type="component" value="Unassembled WGS sequence"/>
</dbReference>
<organism evidence="2 4">
    <name type="scientific">Adineta steineri</name>
    <dbReference type="NCBI Taxonomy" id="433720"/>
    <lineage>
        <taxon>Eukaryota</taxon>
        <taxon>Metazoa</taxon>
        <taxon>Spiralia</taxon>
        <taxon>Gnathifera</taxon>
        <taxon>Rotifera</taxon>
        <taxon>Eurotatoria</taxon>
        <taxon>Bdelloidea</taxon>
        <taxon>Adinetida</taxon>
        <taxon>Adinetidae</taxon>
        <taxon>Adineta</taxon>
    </lineage>
</organism>
<dbReference type="Gene3D" id="2.60.40.10">
    <property type="entry name" value="Immunoglobulins"/>
    <property type="match status" value="2"/>
</dbReference>
<evidence type="ECO:0008006" key="5">
    <source>
        <dbReference type="Google" id="ProtNLM"/>
    </source>
</evidence>
<dbReference type="GO" id="GO:0048738">
    <property type="term" value="P:cardiac muscle tissue development"/>
    <property type="evidence" value="ECO:0007669"/>
    <property type="project" value="TreeGrafter"/>
</dbReference>
<dbReference type="InterPro" id="IPR013783">
    <property type="entry name" value="Ig-like_fold"/>
</dbReference>
<dbReference type="GO" id="GO:0008307">
    <property type="term" value="F:structural constituent of muscle"/>
    <property type="evidence" value="ECO:0007669"/>
    <property type="project" value="TreeGrafter"/>
</dbReference>
<dbReference type="GO" id="GO:0045214">
    <property type="term" value="P:sarcomere organization"/>
    <property type="evidence" value="ECO:0007669"/>
    <property type="project" value="TreeGrafter"/>
</dbReference>
<dbReference type="CDD" id="cd00063">
    <property type="entry name" value="FN3"/>
    <property type="match status" value="1"/>
</dbReference>
<dbReference type="InterPro" id="IPR036179">
    <property type="entry name" value="Ig-like_dom_sf"/>
</dbReference>
<keyword evidence="1" id="KW-0393">Immunoglobulin domain</keyword>
<dbReference type="EMBL" id="CAJOAZ010000355">
    <property type="protein sequence ID" value="CAF3625833.1"/>
    <property type="molecule type" value="Genomic_DNA"/>
</dbReference>
<reference evidence="2" key="1">
    <citation type="submission" date="2021-02" db="EMBL/GenBank/DDBJ databases">
        <authorList>
            <person name="Nowell W R."/>
        </authorList>
    </citation>
    <scope>NUCLEOTIDE SEQUENCE</scope>
</reference>
<sequence>MKDGSSCQTSINTKRCELNIEKSKRSDTGKYELILKNAKGEAKIPFDVTVLDRPDKPEGQMKLTDVTIEKLESDTGKWIKAATSRFPRCIVENLLPNKQYQFHILAEYIFGAGEPAEPTKTVQTTDSDASCKRYSGKDDDALRQKRDLPKLDNYDRCFWDIWDKDRQQERAALKHGSIYDKHLVF</sequence>
<gene>
    <name evidence="2" type="ORF">JYZ213_LOCUS36821</name>
    <name evidence="3" type="ORF">OXD698_LOCUS7677</name>
</gene>